<dbReference type="InterPro" id="IPR015797">
    <property type="entry name" value="NUDIX_hydrolase-like_dom_sf"/>
</dbReference>
<dbReference type="InterPro" id="IPR000086">
    <property type="entry name" value="NUDIX_hydrolase_dom"/>
</dbReference>
<reference evidence="4 5" key="1">
    <citation type="journal article" date="2016" name="Nat. Commun.">
        <title>Thousands of microbial genomes shed light on interconnected biogeochemical processes in an aquifer system.</title>
        <authorList>
            <person name="Anantharaman K."/>
            <person name="Brown C.T."/>
            <person name="Hug L.A."/>
            <person name="Sharon I."/>
            <person name="Castelle C.J."/>
            <person name="Probst A.J."/>
            <person name="Thomas B.C."/>
            <person name="Singh A."/>
            <person name="Wilkins M.J."/>
            <person name="Karaoz U."/>
            <person name="Brodie E.L."/>
            <person name="Williams K.H."/>
            <person name="Hubbard S.S."/>
            <person name="Banfield J.F."/>
        </authorList>
    </citation>
    <scope>NUCLEOTIDE SEQUENCE [LARGE SCALE GENOMIC DNA]</scope>
</reference>
<dbReference type="PROSITE" id="PS51462">
    <property type="entry name" value="NUDIX"/>
    <property type="match status" value="1"/>
</dbReference>
<dbReference type="EMBL" id="MFZO01000028">
    <property type="protein sequence ID" value="OGK24790.1"/>
    <property type="molecule type" value="Genomic_DNA"/>
</dbReference>
<evidence type="ECO:0000256" key="1">
    <source>
        <dbReference type="ARBA" id="ARBA00001946"/>
    </source>
</evidence>
<sequence length="179" mass="21197">MRKTFLSEISKLKDKIYVDKKTIEQFLKRLKSGRLLQKQNPADHFCSFFVPLDIKSKSVFLGHHIKANQWIPPGGHIEVEETPLQTVYREFTEELRLPLSDQKVELFDLGITRITDPKRLCRIHYDFWYLTTINKINFKYDKSEFYEAAWLTIDDAIAKVKRSSIKMSLNNLKQNHVHL</sequence>
<dbReference type="PROSITE" id="PS00893">
    <property type="entry name" value="NUDIX_BOX"/>
    <property type="match status" value="1"/>
</dbReference>
<comment type="cofactor">
    <cofactor evidence="1">
        <name>Mg(2+)</name>
        <dbReference type="ChEBI" id="CHEBI:18420"/>
    </cofactor>
</comment>
<dbReference type="InterPro" id="IPR020084">
    <property type="entry name" value="NUDIX_hydrolase_CS"/>
</dbReference>
<dbReference type="GO" id="GO:0016787">
    <property type="term" value="F:hydrolase activity"/>
    <property type="evidence" value="ECO:0007669"/>
    <property type="project" value="UniProtKB-KW"/>
</dbReference>
<name>A0A1F7H075_9BACT</name>
<dbReference type="PANTHER" id="PTHR43046">
    <property type="entry name" value="GDP-MANNOSE MANNOSYL HYDROLASE"/>
    <property type="match status" value="1"/>
</dbReference>
<dbReference type="Proteomes" id="UP000177913">
    <property type="component" value="Unassembled WGS sequence"/>
</dbReference>
<evidence type="ECO:0000256" key="2">
    <source>
        <dbReference type="ARBA" id="ARBA00022801"/>
    </source>
</evidence>
<protein>
    <recommendedName>
        <fullName evidence="3">Nudix hydrolase domain-containing protein</fullName>
    </recommendedName>
</protein>
<evidence type="ECO:0000313" key="5">
    <source>
        <dbReference type="Proteomes" id="UP000177913"/>
    </source>
</evidence>
<accession>A0A1F7H075</accession>
<feature type="domain" description="Nudix hydrolase" evidence="3">
    <location>
        <begin position="42"/>
        <end position="173"/>
    </location>
</feature>
<dbReference type="Pfam" id="PF00293">
    <property type="entry name" value="NUDIX"/>
    <property type="match status" value="1"/>
</dbReference>
<dbReference type="SUPFAM" id="SSF55811">
    <property type="entry name" value="Nudix"/>
    <property type="match status" value="1"/>
</dbReference>
<keyword evidence="2" id="KW-0378">Hydrolase</keyword>
<evidence type="ECO:0000313" key="4">
    <source>
        <dbReference type="EMBL" id="OGK24790.1"/>
    </source>
</evidence>
<dbReference type="AlphaFoldDB" id="A0A1F7H075"/>
<dbReference type="Gene3D" id="3.90.79.10">
    <property type="entry name" value="Nucleoside Triphosphate Pyrophosphohydrolase"/>
    <property type="match status" value="1"/>
</dbReference>
<evidence type="ECO:0000259" key="3">
    <source>
        <dbReference type="PROSITE" id="PS51462"/>
    </source>
</evidence>
<gene>
    <name evidence="4" type="ORF">A3C25_03015</name>
</gene>
<organism evidence="4 5">
    <name type="scientific">Candidatus Roizmanbacteria bacterium RIFCSPHIGHO2_02_FULL_38_11</name>
    <dbReference type="NCBI Taxonomy" id="1802039"/>
    <lineage>
        <taxon>Bacteria</taxon>
        <taxon>Candidatus Roizmaniibacteriota</taxon>
    </lineage>
</organism>
<comment type="caution">
    <text evidence="4">The sequence shown here is derived from an EMBL/GenBank/DDBJ whole genome shotgun (WGS) entry which is preliminary data.</text>
</comment>
<dbReference type="PANTHER" id="PTHR43046:SF14">
    <property type="entry name" value="MUTT_NUDIX FAMILY PROTEIN"/>
    <property type="match status" value="1"/>
</dbReference>
<proteinExistence type="predicted"/>